<reference evidence="4" key="1">
    <citation type="journal article" date="2019" name="Int. J. Syst. Evol. Microbiol.">
        <title>The Global Catalogue of Microorganisms (GCM) 10K type strain sequencing project: providing services to taxonomists for standard genome sequencing and annotation.</title>
        <authorList>
            <consortium name="The Broad Institute Genomics Platform"/>
            <consortium name="The Broad Institute Genome Sequencing Center for Infectious Disease"/>
            <person name="Wu L."/>
            <person name="Ma J."/>
        </authorList>
    </citation>
    <scope>NUCLEOTIDE SEQUENCE [LARGE SCALE GENOMIC DNA]</scope>
    <source>
        <strain evidence="4">CCUG 58127</strain>
    </source>
</reference>
<dbReference type="Proteomes" id="UP001596298">
    <property type="component" value="Unassembled WGS sequence"/>
</dbReference>
<dbReference type="EMBL" id="JBHSWH010000001">
    <property type="protein sequence ID" value="MFC6706940.1"/>
    <property type="molecule type" value="Genomic_DNA"/>
</dbReference>
<evidence type="ECO:0000313" key="3">
    <source>
        <dbReference type="EMBL" id="MFC6706940.1"/>
    </source>
</evidence>
<comment type="caution">
    <text evidence="3">The sequence shown here is derived from an EMBL/GenBank/DDBJ whole genome shotgun (WGS) entry which is preliminary data.</text>
</comment>
<protein>
    <recommendedName>
        <fullName evidence="5">LPXTG cell wall anchor domain-containing protein</fullName>
    </recommendedName>
</protein>
<evidence type="ECO:0000256" key="2">
    <source>
        <dbReference type="SAM" id="Phobius"/>
    </source>
</evidence>
<gene>
    <name evidence="3" type="ORF">ACFQDH_17185</name>
</gene>
<feature type="region of interest" description="Disordered" evidence="1">
    <location>
        <begin position="1"/>
        <end position="20"/>
    </location>
</feature>
<accession>A0ABW2AJD0</accession>
<evidence type="ECO:0008006" key="5">
    <source>
        <dbReference type="Google" id="ProtNLM"/>
    </source>
</evidence>
<evidence type="ECO:0000313" key="4">
    <source>
        <dbReference type="Proteomes" id="UP001596298"/>
    </source>
</evidence>
<evidence type="ECO:0000256" key="1">
    <source>
        <dbReference type="SAM" id="MobiDB-lite"/>
    </source>
</evidence>
<keyword evidence="4" id="KW-1185">Reference proteome</keyword>
<keyword evidence="2" id="KW-0812">Transmembrane</keyword>
<keyword evidence="2" id="KW-0472">Membrane</keyword>
<name>A0ABW2AJD0_9MICO</name>
<dbReference type="RefSeq" id="WP_382403613.1">
    <property type="nucleotide sequence ID" value="NZ_JBHSWH010000001.1"/>
</dbReference>
<sequence>MSDPYRIDQTPTGGDGYERVYRPVSSPGAAGKTGGSVSTLLWIVVAIGAGLNTACSVAGQDVLGGLFGGLAGAGLIALLVRYLNRRKR</sequence>
<keyword evidence="2" id="KW-1133">Transmembrane helix</keyword>
<organism evidence="3 4">
    <name type="scientific">Flexivirga alba</name>
    <dbReference type="NCBI Taxonomy" id="702742"/>
    <lineage>
        <taxon>Bacteria</taxon>
        <taxon>Bacillati</taxon>
        <taxon>Actinomycetota</taxon>
        <taxon>Actinomycetes</taxon>
        <taxon>Micrococcales</taxon>
        <taxon>Dermacoccaceae</taxon>
        <taxon>Flexivirga</taxon>
    </lineage>
</organism>
<proteinExistence type="predicted"/>
<feature type="transmembrane region" description="Helical" evidence="2">
    <location>
        <begin position="65"/>
        <end position="83"/>
    </location>
</feature>
<feature type="transmembrane region" description="Helical" evidence="2">
    <location>
        <begin position="40"/>
        <end position="59"/>
    </location>
</feature>